<dbReference type="GO" id="GO:0005886">
    <property type="term" value="C:plasma membrane"/>
    <property type="evidence" value="ECO:0007669"/>
    <property type="project" value="TreeGrafter"/>
</dbReference>
<evidence type="ECO:0000313" key="6">
    <source>
        <dbReference type="Proteomes" id="UP000244441"/>
    </source>
</evidence>
<comment type="catalytic activity">
    <reaction evidence="3">
        <text>2 GTP = 3',3'-c-di-GMP + 2 diphosphate</text>
        <dbReference type="Rhea" id="RHEA:24898"/>
        <dbReference type="ChEBI" id="CHEBI:33019"/>
        <dbReference type="ChEBI" id="CHEBI:37565"/>
        <dbReference type="ChEBI" id="CHEBI:58805"/>
        <dbReference type="EC" id="2.7.7.65"/>
    </reaction>
</comment>
<dbReference type="PANTHER" id="PTHR45138">
    <property type="entry name" value="REGULATORY COMPONENTS OF SENSORY TRANSDUCTION SYSTEM"/>
    <property type="match status" value="1"/>
</dbReference>
<dbReference type="KEGG" id="cate:C2869_12575"/>
<dbReference type="OrthoDB" id="9812260at2"/>
<dbReference type="PROSITE" id="PS50887">
    <property type="entry name" value="GGDEF"/>
    <property type="match status" value="1"/>
</dbReference>
<accession>A0A2S0VSZ5</accession>
<dbReference type="CDD" id="cd00130">
    <property type="entry name" value="PAS"/>
    <property type="match status" value="1"/>
</dbReference>
<evidence type="ECO:0000256" key="2">
    <source>
        <dbReference type="ARBA" id="ARBA00012528"/>
    </source>
</evidence>
<evidence type="ECO:0000256" key="3">
    <source>
        <dbReference type="ARBA" id="ARBA00034247"/>
    </source>
</evidence>
<dbReference type="InterPro" id="IPR029787">
    <property type="entry name" value="Nucleotide_cyclase"/>
</dbReference>
<comment type="cofactor">
    <cofactor evidence="1">
        <name>Mg(2+)</name>
        <dbReference type="ChEBI" id="CHEBI:18420"/>
    </cofactor>
</comment>
<dbReference type="AlphaFoldDB" id="A0A2S0VSZ5"/>
<evidence type="ECO:0000259" key="4">
    <source>
        <dbReference type="PROSITE" id="PS50887"/>
    </source>
</evidence>
<dbReference type="InterPro" id="IPR043128">
    <property type="entry name" value="Rev_trsase/Diguanyl_cyclase"/>
</dbReference>
<dbReference type="Proteomes" id="UP000244441">
    <property type="component" value="Chromosome"/>
</dbReference>
<dbReference type="NCBIfam" id="TIGR00254">
    <property type="entry name" value="GGDEF"/>
    <property type="match status" value="1"/>
</dbReference>
<dbReference type="EC" id="2.7.7.65" evidence="2"/>
<evidence type="ECO:0000313" key="5">
    <source>
        <dbReference type="EMBL" id="AWB67220.1"/>
    </source>
</evidence>
<protein>
    <recommendedName>
        <fullName evidence="2">diguanylate cyclase</fullName>
        <ecNumber evidence="2">2.7.7.65</ecNumber>
    </recommendedName>
</protein>
<dbReference type="RefSeq" id="WP_108603267.1">
    <property type="nucleotide sequence ID" value="NZ_CP026604.1"/>
</dbReference>
<dbReference type="FunFam" id="3.30.70.270:FF:000001">
    <property type="entry name" value="Diguanylate cyclase domain protein"/>
    <property type="match status" value="1"/>
</dbReference>
<dbReference type="Gene3D" id="3.30.70.270">
    <property type="match status" value="1"/>
</dbReference>
<dbReference type="GO" id="GO:0052621">
    <property type="term" value="F:diguanylate cyclase activity"/>
    <property type="evidence" value="ECO:0007669"/>
    <property type="project" value="UniProtKB-EC"/>
</dbReference>
<dbReference type="GO" id="GO:1902201">
    <property type="term" value="P:negative regulation of bacterial-type flagellum-dependent cell motility"/>
    <property type="evidence" value="ECO:0007669"/>
    <property type="project" value="TreeGrafter"/>
</dbReference>
<dbReference type="InterPro" id="IPR050469">
    <property type="entry name" value="Diguanylate_Cyclase"/>
</dbReference>
<dbReference type="GO" id="GO:0043709">
    <property type="term" value="P:cell adhesion involved in single-species biofilm formation"/>
    <property type="evidence" value="ECO:0007669"/>
    <property type="project" value="TreeGrafter"/>
</dbReference>
<dbReference type="InterPro" id="IPR000014">
    <property type="entry name" value="PAS"/>
</dbReference>
<dbReference type="CDD" id="cd01949">
    <property type="entry name" value="GGDEF"/>
    <property type="match status" value="1"/>
</dbReference>
<dbReference type="SMART" id="SM00267">
    <property type="entry name" value="GGDEF"/>
    <property type="match status" value="1"/>
</dbReference>
<gene>
    <name evidence="5" type="ORF">C2869_12575</name>
</gene>
<dbReference type="Gene3D" id="3.30.450.20">
    <property type="entry name" value="PAS domain"/>
    <property type="match status" value="1"/>
</dbReference>
<dbReference type="Pfam" id="PF00990">
    <property type="entry name" value="GGDEF"/>
    <property type="match status" value="1"/>
</dbReference>
<dbReference type="InterPro" id="IPR035965">
    <property type="entry name" value="PAS-like_dom_sf"/>
</dbReference>
<evidence type="ECO:0000256" key="1">
    <source>
        <dbReference type="ARBA" id="ARBA00001946"/>
    </source>
</evidence>
<name>A0A2S0VSZ5_9ALTE</name>
<feature type="domain" description="GGDEF" evidence="4">
    <location>
        <begin position="179"/>
        <end position="312"/>
    </location>
</feature>
<reference evidence="5 6" key="1">
    <citation type="submission" date="2018-01" db="EMBL/GenBank/DDBJ databases">
        <title>Genome sequence of a Cantenovulum-like bacteria.</title>
        <authorList>
            <person name="Tan W.R."/>
            <person name="Lau N.-S."/>
            <person name="Go F."/>
            <person name="Amirul A.-A.A."/>
        </authorList>
    </citation>
    <scope>NUCLEOTIDE SEQUENCE [LARGE SCALE GENOMIC DNA]</scope>
    <source>
        <strain evidence="5 6">CCB-QB4</strain>
    </source>
</reference>
<dbReference type="SUPFAM" id="SSF55073">
    <property type="entry name" value="Nucleotide cyclase"/>
    <property type="match status" value="1"/>
</dbReference>
<dbReference type="EMBL" id="CP026604">
    <property type="protein sequence ID" value="AWB67220.1"/>
    <property type="molecule type" value="Genomic_DNA"/>
</dbReference>
<proteinExistence type="predicted"/>
<dbReference type="SUPFAM" id="SSF55785">
    <property type="entry name" value="PYP-like sensor domain (PAS domain)"/>
    <property type="match status" value="1"/>
</dbReference>
<organism evidence="5 6">
    <name type="scientific">Saccharobesus litoralis</name>
    <dbReference type="NCBI Taxonomy" id="2172099"/>
    <lineage>
        <taxon>Bacteria</taxon>
        <taxon>Pseudomonadati</taxon>
        <taxon>Pseudomonadota</taxon>
        <taxon>Gammaproteobacteria</taxon>
        <taxon>Alteromonadales</taxon>
        <taxon>Alteromonadaceae</taxon>
        <taxon>Saccharobesus</taxon>
    </lineage>
</organism>
<sequence length="312" mass="36083">MNITDLKSFVFEHINSGVIVVDPEYKVILINNFFKIHASLSRREACGTNLFDLFNELPVNWLKRKLQSVFLLNTPAFSSWEQRQYLFKMSHTRPITTENEFMAQDVTMLPIVNDQGQVCKVCIIIEDVTDVCYYQQQLSNAMAKLEKSNQTDGLTQVANRRFWEERCVVEFDTARRHQQPLSMILFDLDKFKTINDTYGHRGGDLVLVEVAQKVKSLLRSADVLGRYGGEEFGIICPHTDGEGAYDLAERIRKEIQMHKIVFEKQTIFASISIGVIEIQDHYKSYEDMIGRADMALYQSKREGRNRVTLYKA</sequence>
<keyword evidence="6" id="KW-1185">Reference proteome</keyword>
<dbReference type="PANTHER" id="PTHR45138:SF9">
    <property type="entry name" value="DIGUANYLATE CYCLASE DGCM-RELATED"/>
    <property type="match status" value="1"/>
</dbReference>
<dbReference type="InterPro" id="IPR000160">
    <property type="entry name" value="GGDEF_dom"/>
</dbReference>